<evidence type="ECO:0000256" key="2">
    <source>
        <dbReference type="SAM" id="Phobius"/>
    </source>
</evidence>
<evidence type="ECO:0000259" key="3">
    <source>
        <dbReference type="PROSITE" id="PS51340"/>
    </source>
</evidence>
<keyword evidence="5" id="KW-1185">Reference proteome</keyword>
<proteinExistence type="predicted"/>
<dbReference type="RefSeq" id="XP_033649653.1">
    <property type="nucleotide sequence ID" value="XM_033801781.1"/>
</dbReference>
<sequence length="395" mass="44362">MAEKETIEILLENAIDWITQHLYLTFGVLVVLHLGVAWWLKRRPLAVWNSEPLKVSEVCVDLCLDLEIYIYPIKSLRGSRVSSAVATKYGLKYDRTFMLLKRTPTGLQNLAVCNHYIMTQFLTSLTAPTPTTPGTLTITFISPSGPTVLPLTIPLEPRVTSLETLDIEMHHSATTAYLMPETYSAWFTTCFGFDVVLAYLGENRRDVLFEELKGSGEKITFADCAPYLLVSATSLDAVSALLNDEDGSDTDAGEERGKEKGKDRKQMDITKFRPNIVISGAASPWEEDFWSRLLIRHSTPPSQPIHLRLEHNCVRCRSINVDYATGKKAQGKEGEVLKLLQATRRVDEGMKWSPAFGRYGFWGGGKEEDARISVGDEVLVTKVNAERTKFSWKLH</sequence>
<feature type="compositionally biased region" description="Basic and acidic residues" evidence="1">
    <location>
        <begin position="253"/>
        <end position="265"/>
    </location>
</feature>
<evidence type="ECO:0000313" key="4">
    <source>
        <dbReference type="EMBL" id="KAF2272114.1"/>
    </source>
</evidence>
<name>A0A6A6J7A4_WESOR</name>
<reference evidence="4" key="1">
    <citation type="journal article" date="2020" name="Stud. Mycol.">
        <title>101 Dothideomycetes genomes: a test case for predicting lifestyles and emergence of pathogens.</title>
        <authorList>
            <person name="Haridas S."/>
            <person name="Albert R."/>
            <person name="Binder M."/>
            <person name="Bloem J."/>
            <person name="Labutti K."/>
            <person name="Salamov A."/>
            <person name="Andreopoulos B."/>
            <person name="Baker S."/>
            <person name="Barry K."/>
            <person name="Bills G."/>
            <person name="Bluhm B."/>
            <person name="Cannon C."/>
            <person name="Castanera R."/>
            <person name="Culley D."/>
            <person name="Daum C."/>
            <person name="Ezra D."/>
            <person name="Gonzalez J."/>
            <person name="Henrissat B."/>
            <person name="Kuo A."/>
            <person name="Liang C."/>
            <person name="Lipzen A."/>
            <person name="Lutzoni F."/>
            <person name="Magnuson J."/>
            <person name="Mondo S."/>
            <person name="Nolan M."/>
            <person name="Ohm R."/>
            <person name="Pangilinan J."/>
            <person name="Park H.-J."/>
            <person name="Ramirez L."/>
            <person name="Alfaro M."/>
            <person name="Sun H."/>
            <person name="Tritt A."/>
            <person name="Yoshinaga Y."/>
            <person name="Zwiers L.-H."/>
            <person name="Turgeon B."/>
            <person name="Goodwin S."/>
            <person name="Spatafora J."/>
            <person name="Crous P."/>
            <person name="Grigoriev I."/>
        </authorList>
    </citation>
    <scope>NUCLEOTIDE SEQUENCE</scope>
    <source>
        <strain evidence="4">CBS 379.55</strain>
    </source>
</reference>
<dbReference type="PROSITE" id="PS51340">
    <property type="entry name" value="MOSC"/>
    <property type="match status" value="1"/>
</dbReference>
<evidence type="ECO:0000313" key="5">
    <source>
        <dbReference type="Proteomes" id="UP000800097"/>
    </source>
</evidence>
<gene>
    <name evidence="4" type="ORF">EI97DRAFT_470638</name>
</gene>
<dbReference type="Proteomes" id="UP000800097">
    <property type="component" value="Unassembled WGS sequence"/>
</dbReference>
<protein>
    <recommendedName>
        <fullName evidence="3">MOSC domain-containing protein</fullName>
    </recommendedName>
</protein>
<organism evidence="4 5">
    <name type="scientific">Westerdykella ornata</name>
    <dbReference type="NCBI Taxonomy" id="318751"/>
    <lineage>
        <taxon>Eukaryota</taxon>
        <taxon>Fungi</taxon>
        <taxon>Dikarya</taxon>
        <taxon>Ascomycota</taxon>
        <taxon>Pezizomycotina</taxon>
        <taxon>Dothideomycetes</taxon>
        <taxon>Pleosporomycetidae</taxon>
        <taxon>Pleosporales</taxon>
        <taxon>Sporormiaceae</taxon>
        <taxon>Westerdykella</taxon>
    </lineage>
</organism>
<dbReference type="InterPro" id="IPR005302">
    <property type="entry name" value="MoCF_Sase_C"/>
</dbReference>
<keyword evidence="2" id="KW-0812">Transmembrane</keyword>
<dbReference type="SUPFAM" id="SSF141673">
    <property type="entry name" value="MOSC N-terminal domain-like"/>
    <property type="match status" value="1"/>
</dbReference>
<keyword evidence="2" id="KW-0472">Membrane</keyword>
<feature type="domain" description="MOSC" evidence="3">
    <location>
        <begin position="194"/>
        <end position="381"/>
    </location>
</feature>
<dbReference type="Pfam" id="PF03473">
    <property type="entry name" value="MOSC"/>
    <property type="match status" value="1"/>
</dbReference>
<dbReference type="PANTHER" id="PTHR14237:SF34">
    <property type="entry name" value="MOSC DOMAIN PROTEIN (AFU_ORTHOLOGUE AFUA_2G07820)"/>
    <property type="match status" value="1"/>
</dbReference>
<dbReference type="OrthoDB" id="17255at2759"/>
<dbReference type="GO" id="GO:0003824">
    <property type="term" value="F:catalytic activity"/>
    <property type="evidence" value="ECO:0007669"/>
    <property type="project" value="InterPro"/>
</dbReference>
<feature type="compositionally biased region" description="Acidic residues" evidence="1">
    <location>
        <begin position="243"/>
        <end position="252"/>
    </location>
</feature>
<dbReference type="EMBL" id="ML986526">
    <property type="protein sequence ID" value="KAF2272114.1"/>
    <property type="molecule type" value="Genomic_DNA"/>
</dbReference>
<accession>A0A6A6J7A4</accession>
<dbReference type="GO" id="GO:0030170">
    <property type="term" value="F:pyridoxal phosphate binding"/>
    <property type="evidence" value="ECO:0007669"/>
    <property type="project" value="InterPro"/>
</dbReference>
<dbReference type="GO" id="GO:0030151">
    <property type="term" value="F:molybdenum ion binding"/>
    <property type="evidence" value="ECO:0007669"/>
    <property type="project" value="InterPro"/>
</dbReference>
<feature type="region of interest" description="Disordered" evidence="1">
    <location>
        <begin position="243"/>
        <end position="265"/>
    </location>
</feature>
<dbReference type="InterPro" id="IPR005303">
    <property type="entry name" value="MOCOS_middle"/>
</dbReference>
<dbReference type="Pfam" id="PF03476">
    <property type="entry name" value="MOSC_N"/>
    <property type="match status" value="1"/>
</dbReference>
<feature type="transmembrane region" description="Helical" evidence="2">
    <location>
        <begin position="20"/>
        <end position="40"/>
    </location>
</feature>
<dbReference type="AlphaFoldDB" id="A0A6A6J7A4"/>
<evidence type="ECO:0000256" key="1">
    <source>
        <dbReference type="SAM" id="MobiDB-lite"/>
    </source>
</evidence>
<keyword evidence="2" id="KW-1133">Transmembrane helix</keyword>
<dbReference type="GeneID" id="54554956"/>
<dbReference type="PANTHER" id="PTHR14237">
    <property type="entry name" value="MOLYBDOPTERIN COFACTOR SULFURASE MOSC"/>
    <property type="match status" value="1"/>
</dbReference>